<feature type="domain" description="Isochorismatase-like" evidence="3">
    <location>
        <begin position="20"/>
        <end position="189"/>
    </location>
</feature>
<sequence>MASFRSLIGVPPSTASTTDSALVIIDAQNEYATGKLRVSNIDTARVAIASLLEKYRAAKAPVIHVVHATPSGAPVFTPGTELAEELSELTPRDGEPVVTKQQPGSFTDTDLQDILKPTGRSKIVLTGFMDLEKAHVCVSTTARQGAERGWDVLIAEDAVGDRDIPGVKADELTRVALAEIADAFGTVVQGKDIA</sequence>
<dbReference type="PANTHER" id="PTHR43540">
    <property type="entry name" value="PEROXYUREIDOACRYLATE/UREIDOACRYLATE AMIDOHYDROLASE-RELATED"/>
    <property type="match status" value="1"/>
</dbReference>
<organism evidence="4 5">
    <name type="scientific">Fusarium albosuccineum</name>
    <dbReference type="NCBI Taxonomy" id="1237068"/>
    <lineage>
        <taxon>Eukaryota</taxon>
        <taxon>Fungi</taxon>
        <taxon>Dikarya</taxon>
        <taxon>Ascomycota</taxon>
        <taxon>Pezizomycotina</taxon>
        <taxon>Sordariomycetes</taxon>
        <taxon>Hypocreomycetidae</taxon>
        <taxon>Hypocreales</taxon>
        <taxon>Nectriaceae</taxon>
        <taxon>Fusarium</taxon>
        <taxon>Fusarium decemcellulare species complex</taxon>
    </lineage>
</organism>
<dbReference type="OrthoDB" id="245563at2759"/>
<evidence type="ECO:0000256" key="1">
    <source>
        <dbReference type="ARBA" id="ARBA00006336"/>
    </source>
</evidence>
<comment type="similarity">
    <text evidence="1">Belongs to the isochorismatase family.</text>
</comment>
<keyword evidence="5" id="KW-1185">Reference proteome</keyword>
<dbReference type="EMBL" id="JAADYS010002974">
    <property type="protein sequence ID" value="KAF4452386.1"/>
    <property type="molecule type" value="Genomic_DNA"/>
</dbReference>
<dbReference type="SUPFAM" id="SSF52499">
    <property type="entry name" value="Isochorismatase-like hydrolases"/>
    <property type="match status" value="1"/>
</dbReference>
<keyword evidence="2" id="KW-0378">Hydrolase</keyword>
<name>A0A8H4P1E2_9HYPO</name>
<protein>
    <submittedName>
        <fullName evidence="4">Isochorismatase family</fullName>
    </submittedName>
</protein>
<dbReference type="AlphaFoldDB" id="A0A8H4P1E2"/>
<dbReference type="PANTHER" id="PTHR43540:SF15">
    <property type="entry name" value="BLR5631 PROTEIN"/>
    <property type="match status" value="1"/>
</dbReference>
<reference evidence="4 5" key="1">
    <citation type="submission" date="2020-01" db="EMBL/GenBank/DDBJ databases">
        <title>Identification and distribution of gene clusters putatively required for synthesis of sphingolipid metabolism inhibitors in phylogenetically diverse species of the filamentous fungus Fusarium.</title>
        <authorList>
            <person name="Kim H.-S."/>
            <person name="Busman M."/>
            <person name="Brown D.W."/>
            <person name="Divon H."/>
            <person name="Uhlig S."/>
            <person name="Proctor R.H."/>
        </authorList>
    </citation>
    <scope>NUCLEOTIDE SEQUENCE [LARGE SCALE GENOMIC DNA]</scope>
    <source>
        <strain evidence="4 5">NRRL 20459</strain>
    </source>
</reference>
<evidence type="ECO:0000259" key="3">
    <source>
        <dbReference type="Pfam" id="PF00857"/>
    </source>
</evidence>
<dbReference type="Proteomes" id="UP000554235">
    <property type="component" value="Unassembled WGS sequence"/>
</dbReference>
<dbReference type="InterPro" id="IPR000868">
    <property type="entry name" value="Isochorismatase-like_dom"/>
</dbReference>
<evidence type="ECO:0000313" key="4">
    <source>
        <dbReference type="EMBL" id="KAF4452386.1"/>
    </source>
</evidence>
<dbReference type="Gene3D" id="3.40.50.850">
    <property type="entry name" value="Isochorismatase-like"/>
    <property type="match status" value="1"/>
</dbReference>
<dbReference type="InterPro" id="IPR036380">
    <property type="entry name" value="Isochorismatase-like_sf"/>
</dbReference>
<accession>A0A8H4P1E2</accession>
<gene>
    <name evidence="4" type="ORF">FALBO_16177</name>
</gene>
<comment type="caution">
    <text evidence="4">The sequence shown here is derived from an EMBL/GenBank/DDBJ whole genome shotgun (WGS) entry which is preliminary data.</text>
</comment>
<evidence type="ECO:0000313" key="5">
    <source>
        <dbReference type="Proteomes" id="UP000554235"/>
    </source>
</evidence>
<dbReference type="InterPro" id="IPR050272">
    <property type="entry name" value="Isochorismatase-like_hydrls"/>
</dbReference>
<proteinExistence type="inferred from homology"/>
<dbReference type="GO" id="GO:0016787">
    <property type="term" value="F:hydrolase activity"/>
    <property type="evidence" value="ECO:0007669"/>
    <property type="project" value="UniProtKB-KW"/>
</dbReference>
<evidence type="ECO:0000256" key="2">
    <source>
        <dbReference type="ARBA" id="ARBA00022801"/>
    </source>
</evidence>
<dbReference type="Pfam" id="PF00857">
    <property type="entry name" value="Isochorismatase"/>
    <property type="match status" value="1"/>
</dbReference>